<comment type="caution">
    <text evidence="1">The sequence shown here is derived from an EMBL/GenBank/DDBJ whole genome shotgun (WGS) entry which is preliminary data.</text>
</comment>
<sequence length="125" mass="13893">MEFILINKPLNPQGKPMNPIKQISEQILTLCESPNTALQAIHLIIQHGGAGELAWQVVYNRVMADRDVDGAYYLANFAMQVQDLPFDGLPLVELVLKEGDEHMKLALLDKLPDDAKANLQTMGII</sequence>
<keyword evidence="2" id="KW-1185">Reference proteome</keyword>
<dbReference type="AlphaFoldDB" id="A0A1T0CX39"/>
<name>A0A1T0CX39_9GAMM</name>
<proteinExistence type="predicted"/>
<reference evidence="1 2" key="1">
    <citation type="submission" date="2017-02" db="EMBL/GenBank/DDBJ databases">
        <title>Draft genome sequence of Moraxella porci CCUG 54912T type strain.</title>
        <authorList>
            <person name="Salva-Serra F."/>
            <person name="Engstrom-Jakobsson H."/>
            <person name="Thorell K."/>
            <person name="Jaen-Luchoro D."/>
            <person name="Gonzales-Siles L."/>
            <person name="Karlsson R."/>
            <person name="Yazdan S."/>
            <person name="Boulund F."/>
            <person name="Johnning A."/>
            <person name="Engstrand L."/>
            <person name="Kristiansson E."/>
            <person name="Moore E."/>
        </authorList>
    </citation>
    <scope>NUCLEOTIDE SEQUENCE [LARGE SCALE GENOMIC DNA]</scope>
    <source>
        <strain evidence="1 2">CCUG 54912</strain>
    </source>
</reference>
<dbReference type="Proteomes" id="UP000190683">
    <property type="component" value="Unassembled WGS sequence"/>
</dbReference>
<organism evidence="1 2">
    <name type="scientific">Moraxella porci DSM 25326</name>
    <dbReference type="NCBI Taxonomy" id="573983"/>
    <lineage>
        <taxon>Bacteria</taxon>
        <taxon>Pseudomonadati</taxon>
        <taxon>Pseudomonadota</taxon>
        <taxon>Gammaproteobacteria</taxon>
        <taxon>Moraxellales</taxon>
        <taxon>Moraxellaceae</taxon>
        <taxon>Moraxella</taxon>
    </lineage>
</organism>
<evidence type="ECO:0000313" key="1">
    <source>
        <dbReference type="EMBL" id="OOS26809.1"/>
    </source>
</evidence>
<evidence type="ECO:0000313" key="2">
    <source>
        <dbReference type="Proteomes" id="UP000190683"/>
    </source>
</evidence>
<gene>
    <name evidence="1" type="ORF">B0681_00485</name>
</gene>
<protein>
    <submittedName>
        <fullName evidence="1">Uncharacterized protein</fullName>
    </submittedName>
</protein>
<dbReference type="EMBL" id="MUYV01000001">
    <property type="protein sequence ID" value="OOS26809.1"/>
    <property type="molecule type" value="Genomic_DNA"/>
</dbReference>
<accession>A0A1T0CX39</accession>